<dbReference type="AlphaFoldDB" id="A0A0G3X8N3"/>
<gene>
    <name evidence="2" type="ORF">AM2010_906</name>
</gene>
<dbReference type="RefSeq" id="WP_047806071.1">
    <property type="nucleotide sequence ID" value="NZ_CP011805.1"/>
</dbReference>
<dbReference type="Pfam" id="PF04314">
    <property type="entry name" value="PCuAC"/>
    <property type="match status" value="1"/>
</dbReference>
<dbReference type="InterPro" id="IPR058248">
    <property type="entry name" value="Lxx211020-like"/>
</dbReference>
<keyword evidence="1" id="KW-0732">Signal</keyword>
<evidence type="ECO:0000256" key="1">
    <source>
        <dbReference type="SAM" id="SignalP"/>
    </source>
</evidence>
<evidence type="ECO:0008006" key="4">
    <source>
        <dbReference type="Google" id="ProtNLM"/>
    </source>
</evidence>
<reference evidence="2 3" key="1">
    <citation type="submission" date="2015-06" db="EMBL/GenBank/DDBJ databases">
        <authorList>
            <person name="Kim K.M."/>
        </authorList>
    </citation>
    <scope>NUCLEOTIDE SEQUENCE [LARGE SCALE GENOMIC DNA]</scope>
    <source>
        <strain evidence="2 3">KCTC 22370</strain>
    </source>
</reference>
<protein>
    <recommendedName>
        <fullName evidence="4">Copper chaperone PCu(A)C</fullName>
    </recommendedName>
</protein>
<dbReference type="PATRIC" id="fig|543877.4.peg.915"/>
<evidence type="ECO:0000313" key="3">
    <source>
        <dbReference type="Proteomes" id="UP000037643"/>
    </source>
</evidence>
<dbReference type="PANTHER" id="PTHR36302:SF1">
    <property type="entry name" value="COPPER CHAPERONE PCU(A)C"/>
    <property type="match status" value="1"/>
</dbReference>
<sequence length="160" mass="16705" precursor="true">MKSSVLAVALLSAATLGLSACGDSATEQPAEAPEGVPGLTITNARMVLAPVEGNPAAVYFDLAYDGERNLALNRAHVEGAGSASLHEYGEWNRQVQMQEMLPLVLTQGTEVAFEPGGKHIMASEVSPDLKPGGKTEVTLIVSGGDKTTFEADIRGPGEER</sequence>
<name>A0A0G3X8N3_9SPHN</name>
<accession>A0A0G3X8N3</accession>
<dbReference type="Proteomes" id="UP000037643">
    <property type="component" value="Chromosome"/>
</dbReference>
<feature type="chain" id="PRO_5002561618" description="Copper chaperone PCu(A)C" evidence="1">
    <location>
        <begin position="21"/>
        <end position="160"/>
    </location>
</feature>
<dbReference type="OrthoDB" id="9796962at2"/>
<dbReference type="InterPro" id="IPR036182">
    <property type="entry name" value="PCuAC_sf"/>
</dbReference>
<feature type="signal peptide" evidence="1">
    <location>
        <begin position="1"/>
        <end position="20"/>
    </location>
</feature>
<dbReference type="SUPFAM" id="SSF110087">
    <property type="entry name" value="DR1885-like metal-binding protein"/>
    <property type="match status" value="1"/>
</dbReference>
<dbReference type="Gene3D" id="2.60.40.1890">
    <property type="entry name" value="PCu(A)C copper chaperone"/>
    <property type="match status" value="1"/>
</dbReference>
<dbReference type="EMBL" id="CP011805">
    <property type="protein sequence ID" value="AKM06984.1"/>
    <property type="molecule type" value="Genomic_DNA"/>
</dbReference>
<dbReference type="InterPro" id="IPR007410">
    <property type="entry name" value="LpqE-like"/>
</dbReference>
<dbReference type="PROSITE" id="PS51257">
    <property type="entry name" value="PROKAR_LIPOPROTEIN"/>
    <property type="match status" value="1"/>
</dbReference>
<dbReference type="PANTHER" id="PTHR36302">
    <property type="entry name" value="BLR7088 PROTEIN"/>
    <property type="match status" value="1"/>
</dbReference>
<evidence type="ECO:0000313" key="2">
    <source>
        <dbReference type="EMBL" id="AKM06984.1"/>
    </source>
</evidence>
<proteinExistence type="predicted"/>
<dbReference type="KEGG" id="amx:AM2010_906"/>
<dbReference type="STRING" id="543877.AM2010_906"/>
<keyword evidence="3" id="KW-1185">Reference proteome</keyword>
<organism evidence="2 3">
    <name type="scientific">Pelagerythrobacter marensis</name>
    <dbReference type="NCBI Taxonomy" id="543877"/>
    <lineage>
        <taxon>Bacteria</taxon>
        <taxon>Pseudomonadati</taxon>
        <taxon>Pseudomonadota</taxon>
        <taxon>Alphaproteobacteria</taxon>
        <taxon>Sphingomonadales</taxon>
        <taxon>Erythrobacteraceae</taxon>
        <taxon>Pelagerythrobacter</taxon>
    </lineage>
</organism>